<reference evidence="1 2" key="1">
    <citation type="submission" date="2019-01" db="EMBL/GenBank/DDBJ databases">
        <title>Comparative genomic analysis identifies haemin-independent Haemophilus haemolyticus: a formal re-classification of Haemophilus intermedius.</title>
        <authorList>
            <person name="Harris T.M."/>
            <person name="Price E.P."/>
            <person name="Sarovich D.S."/>
            <person name="Norskov-Lauritsen N."/>
            <person name="Beissbarth J."/>
            <person name="Chang A.B."/>
            <person name="Smith-Vaughan H.C."/>
        </authorList>
    </citation>
    <scope>NUCLEOTIDE SEQUENCE [LARGE SCALE GENOMIC DNA]</scope>
    <source>
        <strain evidence="1 2">60824 B Hi-4</strain>
    </source>
</reference>
<evidence type="ECO:0000313" key="2">
    <source>
        <dbReference type="Proteomes" id="UP000316888"/>
    </source>
</evidence>
<organism evidence="1 2">
    <name type="scientific">Haemophilus haemolyticus</name>
    <dbReference type="NCBI Taxonomy" id="726"/>
    <lineage>
        <taxon>Bacteria</taxon>
        <taxon>Pseudomonadati</taxon>
        <taxon>Pseudomonadota</taxon>
        <taxon>Gammaproteobacteria</taxon>
        <taxon>Pasteurellales</taxon>
        <taxon>Pasteurellaceae</taxon>
        <taxon>Haemophilus</taxon>
    </lineage>
</organism>
<comment type="caution">
    <text evidence="1">The sequence shown here is derived from an EMBL/GenBank/DDBJ whole genome shotgun (WGS) entry which is preliminary data.</text>
</comment>
<protein>
    <recommendedName>
        <fullName evidence="3">DNA helicase UvrD</fullName>
    </recommendedName>
</protein>
<evidence type="ECO:0000313" key="1">
    <source>
        <dbReference type="EMBL" id="TPH24535.1"/>
    </source>
</evidence>
<gene>
    <name evidence="1" type="ORF">EUX48_02860</name>
</gene>
<dbReference type="AlphaFoldDB" id="A0A502LR29"/>
<evidence type="ECO:0008006" key="3">
    <source>
        <dbReference type="Google" id="ProtNLM"/>
    </source>
</evidence>
<sequence>MAKVNKFKRWGYHVLISIDQLFNALIGGAADETLSSRTYRQAVLKEKPLKRWRVLLHLINGLFFDRNHCKEAYFSEVYRRQYTEDFQQETAK</sequence>
<name>A0A502LR29_HAEHA</name>
<accession>A0A502LR29</accession>
<dbReference type="RefSeq" id="WP_140535203.1">
    <property type="nucleotide sequence ID" value="NZ_SDPB01000004.1"/>
</dbReference>
<dbReference type="Proteomes" id="UP000316888">
    <property type="component" value="Unassembled WGS sequence"/>
</dbReference>
<proteinExistence type="predicted"/>
<dbReference type="EMBL" id="SDPB01000004">
    <property type="protein sequence ID" value="TPH24535.1"/>
    <property type="molecule type" value="Genomic_DNA"/>
</dbReference>